<dbReference type="EMBL" id="CAACYD010000006">
    <property type="protein sequence ID" value="VFA88044.1"/>
    <property type="molecule type" value="Genomic_DNA"/>
</dbReference>
<dbReference type="SUPFAM" id="SSF52777">
    <property type="entry name" value="CoA-dependent acyltransferases"/>
    <property type="match status" value="2"/>
</dbReference>
<accession>A0ABD7V141</accession>
<dbReference type="InterPro" id="IPR020802">
    <property type="entry name" value="TesA-like"/>
</dbReference>
<dbReference type="PANTHER" id="PTHR45527">
    <property type="entry name" value="NONRIBOSOMAL PEPTIDE SYNTHETASE"/>
    <property type="match status" value="1"/>
</dbReference>
<dbReference type="FunFam" id="3.40.50.980:FF:000001">
    <property type="entry name" value="Non-ribosomal peptide synthetase"/>
    <property type="match status" value="1"/>
</dbReference>
<dbReference type="GO" id="GO:0044550">
    <property type="term" value="P:secondary metabolite biosynthetic process"/>
    <property type="evidence" value="ECO:0007669"/>
    <property type="project" value="UniProtKB-ARBA"/>
</dbReference>
<dbReference type="Gene3D" id="3.30.559.30">
    <property type="entry name" value="Nonribosomal peptide synthetase, condensation domain"/>
    <property type="match status" value="1"/>
</dbReference>
<dbReference type="InterPro" id="IPR010071">
    <property type="entry name" value="AA_adenyl_dom"/>
</dbReference>
<dbReference type="PROSITE" id="PS00012">
    <property type="entry name" value="PHOSPHOPANTETHEINE"/>
    <property type="match status" value="2"/>
</dbReference>
<dbReference type="InterPro" id="IPR000873">
    <property type="entry name" value="AMP-dep_synth/lig_dom"/>
</dbReference>
<dbReference type="SUPFAM" id="SSF56801">
    <property type="entry name" value="Acetyl-CoA synthetase-like"/>
    <property type="match status" value="2"/>
</dbReference>
<name>A0ABD7V141_9ACTN</name>
<protein>
    <submittedName>
        <fullName evidence="6">Dimodular nonribosomal peptide synthase</fullName>
    </submittedName>
</protein>
<comment type="cofactor">
    <cofactor evidence="1">
        <name>pantetheine 4'-phosphate</name>
        <dbReference type="ChEBI" id="CHEBI:47942"/>
    </cofactor>
</comment>
<gene>
    <name evidence="6" type="primary">dhbF_2</name>
    <name evidence="6" type="ORF">NCTC8139_01586</name>
</gene>
<dbReference type="FunFam" id="1.10.1200.10:FF:000016">
    <property type="entry name" value="Non-ribosomal peptide synthase"/>
    <property type="match status" value="1"/>
</dbReference>
<dbReference type="SMART" id="SM00824">
    <property type="entry name" value="PKS_TE"/>
    <property type="match status" value="1"/>
</dbReference>
<dbReference type="FunFam" id="3.40.50.12780:FF:000012">
    <property type="entry name" value="Non-ribosomal peptide synthetase"/>
    <property type="match status" value="2"/>
</dbReference>
<organism evidence="6 7">
    <name type="scientific">Gordonia paraffinivorans</name>
    <dbReference type="NCBI Taxonomy" id="175628"/>
    <lineage>
        <taxon>Bacteria</taxon>
        <taxon>Bacillati</taxon>
        <taxon>Actinomycetota</taxon>
        <taxon>Actinomycetes</taxon>
        <taxon>Mycobacteriales</taxon>
        <taxon>Gordoniaceae</taxon>
        <taxon>Gordonia</taxon>
    </lineage>
</organism>
<dbReference type="InterPro" id="IPR001242">
    <property type="entry name" value="Condensation_dom"/>
</dbReference>
<dbReference type="CDD" id="cd19540">
    <property type="entry name" value="LCL_NRPS-like"/>
    <property type="match status" value="1"/>
</dbReference>
<dbReference type="CDD" id="cd05930">
    <property type="entry name" value="A_NRPS"/>
    <property type="match status" value="2"/>
</dbReference>
<evidence type="ECO:0000256" key="4">
    <source>
        <dbReference type="SAM" id="MobiDB-lite"/>
    </source>
</evidence>
<feature type="domain" description="Carrier" evidence="5">
    <location>
        <begin position="519"/>
        <end position="594"/>
    </location>
</feature>
<sequence>MRSNGNNEESRQNVSELIRTSTSTRTASNAALVCGDRRVSYEEFAARVADLARGLIAAGVGPEVPVGVEIERSVELLVAVHAVMAAGGHYVPLDLSLPEDRVRYMVATSGAQLILVAGDAGAAQARYEGLAPVRTVDCSGPVPDAAAVTDADRLGPILGETAAYTIFTSGSTGRPKGVTVSHRAVANRLAWMRDWYDLTADDVFVQKTPTTFDVSVWELFLPATIGATLVIAAPGRHGDPVYIAELIAAESVTVVHFVPSMLAAFTDVLGAQVSGLSCLRLMFTSGEALTAAVARPVLEMLPTIEVHNLYGPTEAAVDVTAQRVIAGDREVPIGIPVPGTQTYVLDAALNPVPAGVPGELYLGGVQVARAYAARPDLTAERFVADPFGDPGARLYRTGDLVRWNRDGSIEYLGRTDFQVKLRGQRLELGEVESAIASAPGVVHAAASVVEGPGGQLLVGYVAPDDVDLDAVAAHVAERLPEYMRPSVWVVLEEMPLNSAGKVDRRSLPDPELGVAEFVAPGSEAEEVVAGVFADLLGVERVSVVESFFDLGGNSLAAMRLVARVSDALGVQVSVRDVFDAPSVRELVVAVSGRRPALPPVRAVVPRPGRVPLSFAQQRMWFINRLEPGSGMYNIPLVLRVVGDLDVDALRAAVVDVVVRHEVLRTTFPDVDGVPFQLVHPVGEVAERLDWVVVDSIKGIEGAVAAGFVLQEQWPVRVRVWGSAPGEYVVAVVMHHIAADGESLGPLVSDLVAGYVARSSGEAPGFAPLSVQFADFAIWQHEVLGSPDDPSSVIGGQLAYWREQLAGLPDVLELPADRPRPQVASGRGGQARFEIPVGVAEGISRLAAARGVTPFMVVHAALAVVLARLSGSDDVAIGSPFAGRGQPALEPLVGMFVNTLVLRSRVRGSESFAGLLADVRDTDLAAFAHSDVPFEAVVEAVDPVRSEAFAPLTQVWLSVEGARAAESVELPGGLELSPFDGAPALAKVDLVFGVYTAESGSPWSGAVTYAADLFDESTVVGFADRLVRVLSAVVSEPETVVGDIDLLDAVEHAAIVSWSRAEASREPGFVTGTLADLVENVEPSFLHAIAVVDGERTIDYGELTDRTNVLARELIRLGVGPEVAVAISVPRSLEMVIAAHAVVAAGGHFVPIGVDAPAERVRFILESTGADVLVVSAHAREAADRVDAGVVRVVEVDASAPIVGDTSTITDSDRVASLHPDHAMYTIFTSGSTGKPKGVTVPHRAAMAMLRADQEHYGFTSPEDVILAVLDFTFDPSVLDLFRPVLSQGKVVLVEQGEQRDPWALRDHVVRHRVTSVMMVPSMLSLMLSELSEDDLRAMSTLRTIQVGGEALPPALAEAVHRVWPQATLHNQYGPTETVVYSTIAEVGAGSSTVPIGVPTPNATAYVLDSRLNPVPVGVAGELYLGGEQMARGYIGRPGLTAERFVADPNGPAGSRMYRTGDVVRWLPDGQIEYLGRVDFQVKLRGQRIELGEIEAVIASAPGVREVVVTVVDAPSGSQNLVAYVTGDDSVSEAVLREHAAGRLLPFMRPSVWVVLDDMPVNAAGKVDRDRLPAPVLVVAEYVAPETENERVIADVYAEVLGLDKVSVTESFFDLGGNSLSATQVVSRLRRRGVPCELRWLFSEPTVRELARRVEGGGGVQNDVLITLRADGARPPLFCVHPAGGLAWFYGGFAQHIEDRPIFGLQDPHVVNAEPSANSIDDLAARYVEEIRRVQPDGPYHILGWSIGGIIAHAMATRLQAVGEEVAYLGVMDVPLVSEGGDPSVAADAGTGSAAVDADRAADILGGWRDLFDLDATVTAQTAEEVADIVRTQIAGMGLLAEDMVDRVMNSFDAAPDLATRYRPELFHGSVQVFTATSDKENPESIAESWRVHVSGEVNNVDVATHHLGMADAASLAVIGPCIERALSEVADFDAQDSTEPHDRESSSGERYETL</sequence>
<evidence type="ECO:0000313" key="6">
    <source>
        <dbReference type="EMBL" id="VFA88044.1"/>
    </source>
</evidence>
<dbReference type="InterPro" id="IPR006162">
    <property type="entry name" value="Ppantetheine_attach_site"/>
</dbReference>
<dbReference type="NCBIfam" id="TIGR01733">
    <property type="entry name" value="AA-adenyl-dom"/>
    <property type="match status" value="2"/>
</dbReference>
<dbReference type="Proteomes" id="UP000360750">
    <property type="component" value="Unassembled WGS sequence"/>
</dbReference>
<keyword evidence="3" id="KW-0597">Phosphoprotein</keyword>
<dbReference type="Gene3D" id="3.40.50.980">
    <property type="match status" value="4"/>
</dbReference>
<dbReference type="InterPro" id="IPR023213">
    <property type="entry name" value="CAT-like_dom_sf"/>
</dbReference>
<dbReference type="PROSITE" id="PS50075">
    <property type="entry name" value="CARRIER"/>
    <property type="match status" value="2"/>
</dbReference>
<evidence type="ECO:0000256" key="2">
    <source>
        <dbReference type="ARBA" id="ARBA00022450"/>
    </source>
</evidence>
<dbReference type="InterPro" id="IPR009081">
    <property type="entry name" value="PP-bd_ACP"/>
</dbReference>
<dbReference type="SUPFAM" id="SSF47336">
    <property type="entry name" value="ACP-like"/>
    <property type="match status" value="2"/>
</dbReference>
<dbReference type="InterPro" id="IPR001031">
    <property type="entry name" value="Thioesterase"/>
</dbReference>
<dbReference type="Gene3D" id="1.10.1200.10">
    <property type="entry name" value="ACP-like"/>
    <property type="match status" value="1"/>
</dbReference>
<dbReference type="Pfam" id="PF13193">
    <property type="entry name" value="AMP-binding_C"/>
    <property type="match status" value="2"/>
</dbReference>
<dbReference type="Gene3D" id="3.30.300.30">
    <property type="match status" value="2"/>
</dbReference>
<dbReference type="SUPFAM" id="SSF53474">
    <property type="entry name" value="alpha/beta-Hydrolases"/>
    <property type="match status" value="1"/>
</dbReference>
<dbReference type="Pfam" id="PF00668">
    <property type="entry name" value="Condensation"/>
    <property type="match status" value="1"/>
</dbReference>
<dbReference type="InterPro" id="IPR036736">
    <property type="entry name" value="ACP-like_sf"/>
</dbReference>
<evidence type="ECO:0000256" key="1">
    <source>
        <dbReference type="ARBA" id="ARBA00001957"/>
    </source>
</evidence>
<dbReference type="InterPro" id="IPR045851">
    <property type="entry name" value="AMP-bd_C_sf"/>
</dbReference>
<dbReference type="FunFam" id="3.40.50.980:FF:000002">
    <property type="entry name" value="Enterobactin synthetase component F"/>
    <property type="match status" value="1"/>
</dbReference>
<dbReference type="Gene3D" id="3.30.559.10">
    <property type="entry name" value="Chloramphenicol acetyltransferase-like domain"/>
    <property type="match status" value="1"/>
</dbReference>
<evidence type="ECO:0000256" key="3">
    <source>
        <dbReference type="ARBA" id="ARBA00022553"/>
    </source>
</evidence>
<dbReference type="PANTHER" id="PTHR45527:SF1">
    <property type="entry name" value="FATTY ACID SYNTHASE"/>
    <property type="match status" value="1"/>
</dbReference>
<reference evidence="6 7" key="1">
    <citation type="submission" date="2019-02" db="EMBL/GenBank/DDBJ databases">
        <authorList>
            <consortium name="Pathogen Informatics"/>
        </authorList>
    </citation>
    <scope>NUCLEOTIDE SEQUENCE [LARGE SCALE GENOMIC DNA]</scope>
    <source>
        <strain evidence="6 7">3012STDY6756503</strain>
    </source>
</reference>
<evidence type="ECO:0000259" key="5">
    <source>
        <dbReference type="PROSITE" id="PS50075"/>
    </source>
</evidence>
<feature type="compositionally biased region" description="Basic and acidic residues" evidence="4">
    <location>
        <begin position="1938"/>
        <end position="1954"/>
    </location>
</feature>
<dbReference type="Gene3D" id="3.40.50.1820">
    <property type="entry name" value="alpha/beta hydrolase"/>
    <property type="match status" value="1"/>
</dbReference>
<keyword evidence="2" id="KW-0596">Phosphopantetheine</keyword>
<dbReference type="InterPro" id="IPR020806">
    <property type="entry name" value="PKS_PP-bd"/>
</dbReference>
<dbReference type="InterPro" id="IPR029058">
    <property type="entry name" value="AB_hydrolase_fold"/>
</dbReference>
<feature type="compositionally biased region" description="Polar residues" evidence="4">
    <location>
        <begin position="1"/>
        <end position="15"/>
    </location>
</feature>
<dbReference type="Pfam" id="PF00975">
    <property type="entry name" value="Thioesterase"/>
    <property type="match status" value="1"/>
</dbReference>
<dbReference type="Gene3D" id="2.30.38.10">
    <property type="entry name" value="Luciferase, Domain 3"/>
    <property type="match status" value="2"/>
</dbReference>
<dbReference type="InterPro" id="IPR025110">
    <property type="entry name" value="AMP-bd_C"/>
</dbReference>
<dbReference type="GO" id="GO:0008610">
    <property type="term" value="P:lipid biosynthetic process"/>
    <property type="evidence" value="ECO:0007669"/>
    <property type="project" value="UniProtKB-ARBA"/>
</dbReference>
<comment type="caution">
    <text evidence="6">The sequence shown here is derived from an EMBL/GenBank/DDBJ whole genome shotgun (WGS) entry which is preliminary data.</text>
</comment>
<feature type="region of interest" description="Disordered" evidence="4">
    <location>
        <begin position="1"/>
        <end position="20"/>
    </location>
</feature>
<dbReference type="SMART" id="SM00823">
    <property type="entry name" value="PKS_PP"/>
    <property type="match status" value="2"/>
</dbReference>
<dbReference type="Pfam" id="PF00501">
    <property type="entry name" value="AMP-binding"/>
    <property type="match status" value="2"/>
</dbReference>
<proteinExistence type="predicted"/>
<dbReference type="GO" id="GO:0072330">
    <property type="term" value="P:monocarboxylic acid biosynthetic process"/>
    <property type="evidence" value="ECO:0007669"/>
    <property type="project" value="UniProtKB-ARBA"/>
</dbReference>
<feature type="region of interest" description="Disordered" evidence="4">
    <location>
        <begin position="1932"/>
        <end position="1954"/>
    </location>
</feature>
<evidence type="ECO:0000313" key="7">
    <source>
        <dbReference type="Proteomes" id="UP000360750"/>
    </source>
</evidence>
<feature type="domain" description="Carrier" evidence="5">
    <location>
        <begin position="1583"/>
        <end position="1657"/>
    </location>
</feature>
<dbReference type="FunFam" id="2.30.38.10:FF:000001">
    <property type="entry name" value="Non-ribosomal peptide synthetase PvdI"/>
    <property type="match status" value="2"/>
</dbReference>
<dbReference type="Pfam" id="PF00550">
    <property type="entry name" value="PP-binding"/>
    <property type="match status" value="2"/>
</dbReference>